<evidence type="ECO:0000256" key="2">
    <source>
        <dbReference type="ARBA" id="ARBA00004141"/>
    </source>
</evidence>
<evidence type="ECO:0000256" key="1">
    <source>
        <dbReference type="ARBA" id="ARBA00004124"/>
    </source>
</evidence>
<evidence type="ECO:0000256" key="14">
    <source>
        <dbReference type="SAM" id="Phobius"/>
    </source>
</evidence>
<dbReference type="eggNOG" id="COG0664">
    <property type="taxonomic scope" value="Bacteria"/>
</dbReference>
<evidence type="ECO:0000256" key="5">
    <source>
        <dbReference type="ARBA" id="ARBA00022427"/>
    </source>
</evidence>
<evidence type="ECO:0000313" key="16">
    <source>
        <dbReference type="EMBL" id="CBJ11697.1"/>
    </source>
</evidence>
<dbReference type="EMBL" id="FN650140">
    <property type="protein sequence ID" value="CBJ11697.1"/>
    <property type="molecule type" value="Genomic_DNA"/>
</dbReference>
<dbReference type="HOGENOM" id="CLU_1244037_0_0_6"/>
<protein>
    <recommendedName>
        <fullName evidence="15">Cyclic nucleotide-binding domain-containing protein</fullName>
    </recommendedName>
</protein>
<keyword evidence="10" id="KW-0965">Cell junction</keyword>
<keyword evidence="8 14" id="KW-0812">Transmembrane</keyword>
<dbReference type="Gene3D" id="2.60.120.10">
    <property type="entry name" value="Jelly Rolls"/>
    <property type="match status" value="1"/>
</dbReference>
<keyword evidence="5" id="KW-0796">Tight junction</keyword>
<keyword evidence="9" id="KW-0130">Cell adhesion</keyword>
<dbReference type="InterPro" id="IPR055272">
    <property type="entry name" value="POPDC1-3_dom"/>
</dbReference>
<dbReference type="Proteomes" id="UP000001060">
    <property type="component" value="Chromosome"/>
</dbReference>
<comment type="similarity">
    <text evidence="4">Belongs to the popeye family.</text>
</comment>
<keyword evidence="11 14" id="KW-1133">Transmembrane helix</keyword>
<dbReference type="SUPFAM" id="SSF51206">
    <property type="entry name" value="cAMP-binding domain-like"/>
    <property type="match status" value="1"/>
</dbReference>
<dbReference type="PANTHER" id="PTHR12101">
    <property type="entry name" value="POPEYE DOMAIN CONTAINING PROTEIN"/>
    <property type="match status" value="1"/>
</dbReference>
<evidence type="ECO:0000313" key="17">
    <source>
        <dbReference type="Proteomes" id="UP000001060"/>
    </source>
</evidence>
<evidence type="ECO:0000256" key="8">
    <source>
        <dbReference type="ARBA" id="ARBA00022692"/>
    </source>
</evidence>
<dbReference type="InterPro" id="IPR000595">
    <property type="entry name" value="cNMP-bd_dom"/>
</dbReference>
<dbReference type="RefSeq" id="WP_003631926.1">
    <property type="nucleotide sequence ID" value="NC_013861.1"/>
</dbReference>
<dbReference type="GO" id="GO:0016328">
    <property type="term" value="C:lateral plasma membrane"/>
    <property type="evidence" value="ECO:0007669"/>
    <property type="project" value="UniProtKB-SubCell"/>
</dbReference>
<evidence type="ECO:0000256" key="13">
    <source>
        <dbReference type="ARBA" id="ARBA00023180"/>
    </source>
</evidence>
<accession>D3HS17</accession>
<dbReference type="AlphaFoldDB" id="D3HS17"/>
<sequence length="222" mass="25697">MDMNIVFFISETLLVISYMMASMILLRLLVCFAQFGFIFASLYFGLDSPGMLTTFIFSFLTLFINSLHVIRLLYVKIPVTIPNKYKTAYKKKFKRFSPREFLILMSYAKLQSVKDGYLIKENTPTDIIFVINGKIQIIIENQIVNELSNLNIIGEISFLTNSPSIASVKADGIVEYFVWSRCQLQKLEKKYPNIFYKFYDILLKCLAIKLSHQNRLTSIGNK</sequence>
<gene>
    <name evidence="16" type="ordered locus">LLO_1336</name>
</gene>
<evidence type="ECO:0000256" key="9">
    <source>
        <dbReference type="ARBA" id="ARBA00022889"/>
    </source>
</evidence>
<evidence type="ECO:0000256" key="4">
    <source>
        <dbReference type="ARBA" id="ARBA00007146"/>
    </source>
</evidence>
<evidence type="ECO:0000259" key="15">
    <source>
        <dbReference type="PROSITE" id="PS50042"/>
    </source>
</evidence>
<keyword evidence="13" id="KW-0325">Glycoprotein</keyword>
<feature type="transmembrane region" description="Helical" evidence="14">
    <location>
        <begin position="24"/>
        <end position="46"/>
    </location>
</feature>
<dbReference type="CDD" id="cd00038">
    <property type="entry name" value="CAP_ED"/>
    <property type="match status" value="1"/>
</dbReference>
<keyword evidence="12 14" id="KW-0472">Membrane</keyword>
<keyword evidence="6" id="KW-0217">Developmental protein</keyword>
<dbReference type="PANTHER" id="PTHR12101:SF17">
    <property type="entry name" value="BLOOD VESSEL EPICARDIAL SUBSTANCE"/>
    <property type="match status" value="1"/>
</dbReference>
<dbReference type="GO" id="GO:0005923">
    <property type="term" value="C:bicellular tight junction"/>
    <property type="evidence" value="ECO:0007669"/>
    <property type="project" value="UniProtKB-SubCell"/>
</dbReference>
<comment type="subcellular location">
    <subcellularLocation>
        <location evidence="3">Cell junction</location>
        <location evidence="3">Tight junction</location>
    </subcellularLocation>
    <subcellularLocation>
        <location evidence="1">Lateral cell membrane</location>
    </subcellularLocation>
    <subcellularLocation>
        <location evidence="2">Membrane</location>
        <topology evidence="2">Multi-pass membrane protein</topology>
    </subcellularLocation>
</comment>
<reference evidence="16 17" key="1">
    <citation type="journal article" date="2010" name="PLoS Genet.">
        <title>Analysis of the Legionella longbeachae genome and transcriptome uncovers unique strategies to cause Legionnaires' disease.</title>
        <authorList>
            <person name="Cazalet C."/>
            <person name="Gomez-Valero L."/>
            <person name="Rusniok C."/>
            <person name="Lomma M."/>
            <person name="Dervins-Ravault D."/>
            <person name="Newton H."/>
            <person name="Sansom F."/>
            <person name="Jarraud S."/>
            <person name="Zidane N."/>
            <person name="Ma L."/>
            <person name="Bouchier C."/>
            <person name="Etienne J."/>
            <person name="Hartland E."/>
            <person name="Buchrieser C."/>
        </authorList>
    </citation>
    <scope>NUCLEOTIDE SEQUENCE [LARGE SCALE GENOMIC DNA]</scope>
    <source>
        <strain evidence="16 17">NSW150</strain>
    </source>
</reference>
<keyword evidence="7" id="KW-1003">Cell membrane</keyword>
<dbReference type="InterPro" id="IPR006916">
    <property type="entry name" value="POPDC1-3"/>
</dbReference>
<dbReference type="InterPro" id="IPR018490">
    <property type="entry name" value="cNMP-bd_dom_sf"/>
</dbReference>
<organism evidence="16 17">
    <name type="scientific">Legionella longbeachae serogroup 1 (strain NSW150)</name>
    <dbReference type="NCBI Taxonomy" id="661367"/>
    <lineage>
        <taxon>Bacteria</taxon>
        <taxon>Pseudomonadati</taxon>
        <taxon>Pseudomonadota</taxon>
        <taxon>Gammaproteobacteria</taxon>
        <taxon>Legionellales</taxon>
        <taxon>Legionellaceae</taxon>
        <taxon>Legionella</taxon>
    </lineage>
</organism>
<dbReference type="GeneID" id="40925574"/>
<name>D3HS17_LEGLN</name>
<dbReference type="Pfam" id="PF04831">
    <property type="entry name" value="POPDC1-3"/>
    <property type="match status" value="1"/>
</dbReference>
<dbReference type="GO" id="GO:0030552">
    <property type="term" value="F:cAMP binding"/>
    <property type="evidence" value="ECO:0007669"/>
    <property type="project" value="TreeGrafter"/>
</dbReference>
<evidence type="ECO:0000256" key="7">
    <source>
        <dbReference type="ARBA" id="ARBA00022475"/>
    </source>
</evidence>
<evidence type="ECO:0000256" key="11">
    <source>
        <dbReference type="ARBA" id="ARBA00022989"/>
    </source>
</evidence>
<dbReference type="GO" id="GO:0007155">
    <property type="term" value="P:cell adhesion"/>
    <property type="evidence" value="ECO:0007669"/>
    <property type="project" value="UniProtKB-KW"/>
</dbReference>
<keyword evidence="17" id="KW-1185">Reference proteome</keyword>
<evidence type="ECO:0000256" key="6">
    <source>
        <dbReference type="ARBA" id="ARBA00022473"/>
    </source>
</evidence>
<feature type="transmembrane region" description="Helical" evidence="14">
    <location>
        <begin position="52"/>
        <end position="74"/>
    </location>
</feature>
<evidence type="ECO:0000256" key="12">
    <source>
        <dbReference type="ARBA" id="ARBA00023136"/>
    </source>
</evidence>
<dbReference type="PROSITE" id="PS50042">
    <property type="entry name" value="CNMP_BINDING_3"/>
    <property type="match status" value="1"/>
</dbReference>
<dbReference type="OrthoDB" id="5657188at2"/>
<dbReference type="STRING" id="661367.LLO_1336"/>
<dbReference type="InterPro" id="IPR014710">
    <property type="entry name" value="RmlC-like_jellyroll"/>
</dbReference>
<dbReference type="KEGG" id="llo:LLO_1336"/>
<dbReference type="GO" id="GO:0042391">
    <property type="term" value="P:regulation of membrane potential"/>
    <property type="evidence" value="ECO:0007669"/>
    <property type="project" value="TreeGrafter"/>
</dbReference>
<evidence type="ECO:0000256" key="10">
    <source>
        <dbReference type="ARBA" id="ARBA00022949"/>
    </source>
</evidence>
<feature type="domain" description="Cyclic nucleotide-binding" evidence="15">
    <location>
        <begin position="125"/>
        <end position="205"/>
    </location>
</feature>
<evidence type="ECO:0000256" key="3">
    <source>
        <dbReference type="ARBA" id="ARBA00004435"/>
    </source>
</evidence>
<proteinExistence type="inferred from homology"/>